<dbReference type="FunFam" id="2.80.10.50:FF:000002">
    <property type="entry name" value="Inositol 1,4,5-trisphosphate receptor type 2"/>
    <property type="match status" value="1"/>
</dbReference>
<dbReference type="GO" id="GO:0070679">
    <property type="term" value="F:inositol 1,4,5 trisphosphate binding"/>
    <property type="evidence" value="ECO:0007669"/>
    <property type="project" value="UniProtKB-UniRule"/>
</dbReference>
<keyword evidence="11 16" id="KW-0406">Ion transport</keyword>
<dbReference type="SMART" id="SM00472">
    <property type="entry name" value="MIR"/>
    <property type="match status" value="4"/>
</dbReference>
<dbReference type="InterPro" id="IPR016093">
    <property type="entry name" value="MIR_motif"/>
</dbReference>
<keyword evidence="6 16" id="KW-0812">Transmembrane</keyword>
<keyword evidence="14 16" id="KW-1071">Ligand-gated ion channel</keyword>
<feature type="transmembrane region" description="Helical" evidence="16">
    <location>
        <begin position="2355"/>
        <end position="2374"/>
    </location>
</feature>
<feature type="domain" description="MIR" evidence="19">
    <location>
        <begin position="109"/>
        <end position="165"/>
    </location>
</feature>
<dbReference type="InterPro" id="IPR000699">
    <property type="entry name" value="RIH_dom"/>
</dbReference>
<dbReference type="GO" id="GO:0051209">
    <property type="term" value="P:release of sequestered calcium ion into cytosol"/>
    <property type="evidence" value="ECO:0007669"/>
    <property type="project" value="UniProtKB-UniRule"/>
</dbReference>
<evidence type="ECO:0000256" key="6">
    <source>
        <dbReference type="ARBA" id="ARBA00022692"/>
    </source>
</evidence>
<evidence type="ECO:0000256" key="14">
    <source>
        <dbReference type="ARBA" id="ARBA00023286"/>
    </source>
</evidence>
<accession>A0A9Q1HIR2</accession>
<dbReference type="Proteomes" id="UP001152320">
    <property type="component" value="Chromosome 2"/>
</dbReference>
<keyword evidence="10 16" id="KW-1133">Transmembrane helix</keyword>
<dbReference type="GO" id="GO:0005220">
    <property type="term" value="F:inositol 1,4,5-trisphosphate-gated calcium channel activity"/>
    <property type="evidence" value="ECO:0007669"/>
    <property type="project" value="UniProtKB-UniRule"/>
</dbReference>
<keyword evidence="8 16" id="KW-0256">Endoplasmic reticulum</keyword>
<protein>
    <recommendedName>
        <fullName evidence="16">Inositol 1,4,5-trisphosphate receptor</fullName>
    </recommendedName>
</protein>
<feature type="transmembrane region" description="Helical" evidence="16">
    <location>
        <begin position="2278"/>
        <end position="2299"/>
    </location>
</feature>
<evidence type="ECO:0000256" key="15">
    <source>
        <dbReference type="ARBA" id="ARBA00023303"/>
    </source>
</evidence>
<feature type="domain" description="MIR" evidence="19">
    <location>
        <begin position="230"/>
        <end position="286"/>
    </location>
</feature>
<keyword evidence="5 16" id="KW-0107">Calcium channel</keyword>
<proteinExistence type="inferred from homology"/>
<evidence type="ECO:0000256" key="16">
    <source>
        <dbReference type="RuleBase" id="RU368044"/>
    </source>
</evidence>
<evidence type="ECO:0000256" key="18">
    <source>
        <dbReference type="SAM" id="MobiDB-lite"/>
    </source>
</evidence>
<dbReference type="InterPro" id="IPR035910">
    <property type="entry name" value="RyR/IP3R_RIH_dom_sf"/>
</dbReference>
<feature type="transmembrane region" description="Helical" evidence="16">
    <location>
        <begin position="2442"/>
        <end position="2464"/>
    </location>
</feature>
<dbReference type="InterPro" id="IPR013662">
    <property type="entry name" value="RIH_assoc-dom"/>
</dbReference>
<keyword evidence="12 16" id="KW-0472">Membrane</keyword>
<evidence type="ECO:0000256" key="7">
    <source>
        <dbReference type="ARBA" id="ARBA00022737"/>
    </source>
</evidence>
<feature type="coiled-coil region" evidence="17">
    <location>
        <begin position="2694"/>
        <end position="2742"/>
    </location>
</feature>
<keyword evidence="7" id="KW-0677">Repeat</keyword>
<dbReference type="Gene3D" id="2.80.10.50">
    <property type="match status" value="2"/>
</dbReference>
<dbReference type="Pfam" id="PF02815">
    <property type="entry name" value="MIR"/>
    <property type="match status" value="1"/>
</dbReference>
<dbReference type="Pfam" id="PF08454">
    <property type="entry name" value="RIH_assoc"/>
    <property type="match status" value="1"/>
</dbReference>
<keyword evidence="15 16" id="KW-0407">Ion channel</keyword>
<dbReference type="SUPFAM" id="SSF100909">
    <property type="entry name" value="IP3 receptor type 1 binding core, domain 2"/>
    <property type="match status" value="2"/>
</dbReference>
<dbReference type="PANTHER" id="PTHR45816">
    <property type="entry name" value="MIR DOMAIN-CONTAINING PROTEIN"/>
    <property type="match status" value="1"/>
</dbReference>
<keyword evidence="17" id="KW-0175">Coiled coil</keyword>
<feature type="region of interest" description="Disordered" evidence="18">
    <location>
        <begin position="949"/>
        <end position="969"/>
    </location>
</feature>
<dbReference type="PANTHER" id="PTHR45816:SF4">
    <property type="entry name" value="RYR_IP3R HOMOLOGY ASSOCIATED DOMAIN-CONTAINING PROTEIN"/>
    <property type="match status" value="1"/>
</dbReference>
<feature type="region of interest" description="Disordered" evidence="18">
    <location>
        <begin position="1709"/>
        <end position="1729"/>
    </location>
</feature>
<dbReference type="Gene3D" id="1.10.287.70">
    <property type="match status" value="1"/>
</dbReference>
<evidence type="ECO:0000259" key="19">
    <source>
        <dbReference type="PROSITE" id="PS50919"/>
    </source>
</evidence>
<comment type="function">
    <text evidence="16">Receptor for inositol 1,4,5-trisphosphate, a second messenger that mediates the release of intracellular calcium.</text>
</comment>
<evidence type="ECO:0000256" key="3">
    <source>
        <dbReference type="ARBA" id="ARBA00022448"/>
    </source>
</evidence>
<comment type="subcellular location">
    <subcellularLocation>
        <location evidence="1 16">Endoplasmic reticulum membrane</location>
        <topology evidence="1 16">Multi-pass membrane protein</topology>
    </subcellularLocation>
</comment>
<keyword evidence="9 16" id="KW-0106">Calcium</keyword>
<dbReference type="PRINTS" id="PR00779">
    <property type="entry name" value="INSP3RECEPTR"/>
</dbReference>
<reference evidence="20" key="1">
    <citation type="submission" date="2021-10" db="EMBL/GenBank/DDBJ databases">
        <title>Tropical sea cucumber genome reveals ecological adaptation and Cuvierian tubules defense mechanism.</title>
        <authorList>
            <person name="Chen T."/>
        </authorList>
    </citation>
    <scope>NUCLEOTIDE SEQUENCE</scope>
    <source>
        <strain evidence="20">Nanhai2018</strain>
        <tissue evidence="20">Muscle</tissue>
    </source>
</reference>
<name>A0A9Q1HIR2_HOLLE</name>
<dbReference type="GO" id="GO:0005789">
    <property type="term" value="C:endoplasmic reticulum membrane"/>
    <property type="evidence" value="ECO:0007669"/>
    <property type="project" value="UniProtKB-SubCell"/>
</dbReference>
<sequence>MSTSILKMGDIVSLYAEGTVNGFLSTLGLVDDRCVVRPDAGDLSNPPTKFRDCLFKICPSNRYTAQNQFWKAAKPTVSNAPDAVLLKKLQHAAETEKKQNEIENRKVMGTSITYGHGHAIQLLHVKSNKFLTVNKRLPALLERNAMRVTLDTEGNEGSWFYIRPFYKLRVVGDSVVVGDKVVLEPVVAGQPLHASNYDLSDHPGCKEVNAINFTTCWKLSLFMDHKDNSEGILKGGDVVRLFHAEQEKFLTCDEYRGKRYVFLRTTGRASATAATSSKALWEVEVVQHDPCQGGAGHWNSLFRFKHLATEQYLAGEIDLDQHKDPTREKLKGPTGSTVYHLVPMSHGHDIATIFELDPTTLHKGNSLVPTNAYVRLRHLCTNTWVHSTAIPIDRKEDKPVMLKVGTAPVREDKEAFAIIPVRPGEVRDLDFANDAEKVLGGMADKMEKGIITHNERKQTRKLLVDLIYFVTDQPNTGGDPLAVTVTTPNRDRQKLMREQYILERIFEILRAPFSDSHDGPLLRMDQLSDPRHATYKDVLRLCYRLLKLSQQSYRKNQEHIAKEFGYMQKQIGYDVLAEDTITALLHNNRKLLEKHITIAEIETFVSLVRKSKECRFLEYLSDLCVSNNEAIARTQELIYNCISKEENSDILIATKMVEKYTEVEQAGALDEDGEVDLEPSIKIEKEVGVELFWDSGTKSKDIRELALGASDNIKEDADILKYYRYQLDLYSQMCLDRQYLAINHISPHLSIEIILKCMSDDHLPYDLRASFTRLMLHMHVDRDPQEQVTRVRYARLWLEIPPVITIDDYDKQNHPKSSTSAGTRVVSFESTIKFVEDYLKEVVSASWSFCEPEQNKLTYEVVNLAKYLIDFGFYQFKDLLSLTKNLLSILDCTPATGLPLGRLDPKADIGKFEYEPPKAGKGGVFKSIHGVGAVMTNMVLGSGLPESAMGLPDSNIQGKGSTSQDKKEDKRVMETKLKIIQILQFILDVRLDYRISSLLSIFKRDFDKRNDQDPEQQNQGVVDNTGINLDVIGDEAEKIFDGSSDQSDLDLDGAGGKTFLRVLLHLTMHDYPKLVSGALRLLFRHFSQRQEVLQAFKQVQLLVTESDIENYKKIKEDLDDLRNIVEKSELWVYKSKQDKKKKGDKGKKLLYQPTQLTADTLSIDMDSGPPLDESSAKNYKKICQILTRLSKLCVTDSSQNRKNQKHEQRLLRNMKAHSVVLELLQIPYDEENFPTTSLQMYADTRMVGIMTLAHEFLQNFCLGNPSNQHLLHKSIDMFLNPGRLEAETMRHIYLDNIQLCTEVTDKVVQHFAHCIATQGKHVQYLKFLQTLVKADGQFIRRTQDMVMTELINEGDDVLLFFSDKGSFDTFVEMMVCEKERLEPDSLLQYHIHLVHLLACCTEGKNVSTEIKCHHLLPLDDIVKVVTHQDCIPDVKDAYINFLNHCYVDTEVEMKEIYTSKHMWTLFEYFLIDIDKICNATHDRKHADTKLEKYVTETVMNIITMFFSSPYADQSSTVQSRQPVLIQLLQGAFRVSQCTWLLGQQKFHVENCIKTLTDIAKKKDFPIPVDLDSQLSELFSKSQIVFKSSRVWRNHGRIRRDSVMPKSRDYRSIIEGLQDIVAILEDHLRPLVQAELSVLVDVLHRPELLFTEGTEARQKCEKGGFISKLIKHTKSLLEEKDETLCIQVLQTLREMLTVEKEFGERAFHYHHPVENRPANSSQKPDDEDSIRGEMLRNELLKRFFDKSHPRVRDLLPTAQQRSVGPPVSIMLSRADLPLVEVQKQLDQQGASRLIIDLITSNSSTQVFLESIELGIALLKDGNATIQQSIIKHLSKGSCDAFFKVLHDRMKEAQMELKKTVTVNTGEDLNKSTAVDNSSPSRESLVCNRTRKKSKTSNALSEELKDQLADAALHTSKAFAAARRGQNDEFYDRSGGITALDMMGQGENANSKDEEKNTISPDVSIMQPILRFLQLLCENHNRDLQNYLRNQGNKKNYNLVSETLMFLDAICGSTTGGLGLLGLYINESNVGLINQTLESLTEYCQGPCHENQNCIANHDSNGLDIITALILNDINPLGKSRMDLVLQLKNNASKLLLAIMESRHDSENAERILFNMNPKTLVDVIKQAYRQEETERGTFDDLPVDEDDDVVTPQEVGHNIFILAHQLSQHNKQLAMLLNQSENEYSDKALEYYKNHTAQIEIVRQDRTMERIVFPVPQLCEFLTKETKERVHQTSEKDDQGSKVTAFFEEIENMFMEMQWQKKLRDKPLLSKASNNMSRWGNIAFHLAVLINIMLALFYPFENQTMELPSQYSGLLWAGTFISLAAFLMVPKMSVFSTCSCILVFRLRFTIGVVPTLFILGFSNLVFKLLHIASFIGNSGLMYKPWGYMIHNTEVYYHLVYLFFCLMGLTKHPLWYGILLLDVVYREETLHNVINSVTGNWRSIALTALLALILVYLFSIVGFLLLKDDFVIEVTPNKEIAGSSPPLHKPDDEQQFCVDKDGDFAESFAQRYTDGFSSSSTSFVEEKKEEEAEPPESVMENACSSLKMCIITTVNFGLRSGGGIGDVLRSPSMEESLFYGRVVYDLLFFFVVIIIILNLIFGVIIDTFASLRSEKEDKEEVLKNTCFICGLNRSAFDNKTVSFEEHCNEEHNMWHYLQFTVLIKVKKSTEYTGPESYVADMIEKKNLDWFPRLRAMSLAAEESDNEQNEIRNLQTTLKYTTELVKQLSGQLSELRDQMTEQRKQKQRIGFLNAPNSMGQ</sequence>
<evidence type="ECO:0000256" key="11">
    <source>
        <dbReference type="ARBA" id="ARBA00023065"/>
    </source>
</evidence>
<evidence type="ECO:0000256" key="13">
    <source>
        <dbReference type="ARBA" id="ARBA00023170"/>
    </source>
</evidence>
<dbReference type="InterPro" id="IPR000493">
    <property type="entry name" value="InsP3_rcpt"/>
</dbReference>
<evidence type="ECO:0000256" key="17">
    <source>
        <dbReference type="SAM" id="Coils"/>
    </source>
</evidence>
<dbReference type="EMBL" id="JAIZAY010000002">
    <property type="protein sequence ID" value="KAJ8046348.1"/>
    <property type="molecule type" value="Genomic_DNA"/>
</dbReference>
<dbReference type="FunFam" id="2.80.10.50:FF:000005">
    <property type="entry name" value="Inositol 1,4,5-trisphosphate receptor type 2"/>
    <property type="match status" value="1"/>
</dbReference>
<comment type="caution">
    <text evidence="20">The sequence shown here is derived from an EMBL/GenBank/DDBJ whole genome shotgun (WGS) entry which is preliminary data.</text>
</comment>
<dbReference type="SUPFAM" id="SSF82109">
    <property type="entry name" value="MIR domain"/>
    <property type="match status" value="2"/>
</dbReference>
<evidence type="ECO:0000256" key="4">
    <source>
        <dbReference type="ARBA" id="ARBA00022568"/>
    </source>
</evidence>
<dbReference type="OrthoDB" id="76898at2759"/>
<organism evidence="20 21">
    <name type="scientific">Holothuria leucospilota</name>
    <name type="common">Black long sea cucumber</name>
    <name type="synonym">Mertensiothuria leucospilota</name>
    <dbReference type="NCBI Taxonomy" id="206669"/>
    <lineage>
        <taxon>Eukaryota</taxon>
        <taxon>Metazoa</taxon>
        <taxon>Echinodermata</taxon>
        <taxon>Eleutherozoa</taxon>
        <taxon>Echinozoa</taxon>
        <taxon>Holothuroidea</taxon>
        <taxon>Aspidochirotacea</taxon>
        <taxon>Aspidochirotida</taxon>
        <taxon>Holothuriidae</taxon>
        <taxon>Holothuria</taxon>
    </lineage>
</organism>
<feature type="compositionally biased region" description="Polar residues" evidence="18">
    <location>
        <begin position="954"/>
        <end position="963"/>
    </location>
</feature>
<dbReference type="InterPro" id="IPR015925">
    <property type="entry name" value="Ryanodine_IP3_receptor"/>
</dbReference>
<dbReference type="Gene3D" id="1.25.10.30">
    <property type="entry name" value="IP3 receptor type 1 binding core, RIH domain"/>
    <property type="match status" value="1"/>
</dbReference>
<dbReference type="InterPro" id="IPR036300">
    <property type="entry name" value="MIR_dom_sf"/>
</dbReference>
<keyword evidence="4 16" id="KW-0109">Calcium transport</keyword>
<dbReference type="InterPro" id="IPR005821">
    <property type="entry name" value="Ion_trans_dom"/>
</dbReference>
<evidence type="ECO:0000256" key="1">
    <source>
        <dbReference type="ARBA" id="ARBA00004477"/>
    </source>
</evidence>
<keyword evidence="21" id="KW-1185">Reference proteome</keyword>
<dbReference type="InterPro" id="IPR014821">
    <property type="entry name" value="Ins145_P3_rcpt"/>
</dbReference>
<feature type="transmembrane region" description="Helical" evidence="16">
    <location>
        <begin position="2394"/>
        <end position="2421"/>
    </location>
</feature>
<feature type="transmembrane region" description="Helical" evidence="16">
    <location>
        <begin position="2319"/>
        <end position="2343"/>
    </location>
</feature>
<keyword evidence="13 16" id="KW-0675">Receptor</keyword>
<dbReference type="FunFam" id="1.25.10.30:FF:000001">
    <property type="entry name" value="Inositol 1,4,5-trisphosphate receptor, type 2"/>
    <property type="match status" value="1"/>
</dbReference>
<comment type="similarity">
    <text evidence="2 16">Belongs to the InsP3 receptor family.</text>
</comment>
<evidence type="ECO:0000256" key="10">
    <source>
        <dbReference type="ARBA" id="ARBA00022989"/>
    </source>
</evidence>
<comment type="domain">
    <text evidence="16">The receptor contains a calcium channel in its C-terminal extremity. Its large N-terminal cytoplasmic region has the ligand-binding site in the N-terminus and modulatory sites in the middle portion immediately upstream of the channel region.</text>
</comment>
<dbReference type="Pfam" id="PF00520">
    <property type="entry name" value="Ion_trans"/>
    <property type="match status" value="1"/>
</dbReference>
<dbReference type="Pfam" id="PF01365">
    <property type="entry name" value="RYDR_ITPR"/>
    <property type="match status" value="2"/>
</dbReference>
<keyword evidence="3 16" id="KW-0813">Transport</keyword>
<dbReference type="CDD" id="cd23277">
    <property type="entry name" value="beta-trefoil_MIR_ITPR"/>
    <property type="match status" value="1"/>
</dbReference>
<dbReference type="Pfam" id="PF08709">
    <property type="entry name" value="Ins145_P3_rec"/>
    <property type="match status" value="1"/>
</dbReference>
<feature type="transmembrane region" description="Helical" evidence="16">
    <location>
        <begin position="2584"/>
        <end position="2607"/>
    </location>
</feature>
<evidence type="ECO:0000256" key="9">
    <source>
        <dbReference type="ARBA" id="ARBA00022837"/>
    </source>
</evidence>
<evidence type="ECO:0000256" key="2">
    <source>
        <dbReference type="ARBA" id="ARBA00009453"/>
    </source>
</evidence>
<evidence type="ECO:0000313" key="20">
    <source>
        <dbReference type="EMBL" id="KAJ8046348.1"/>
    </source>
</evidence>
<dbReference type="PROSITE" id="PS50919">
    <property type="entry name" value="MIR"/>
    <property type="match status" value="2"/>
</dbReference>
<feature type="region of interest" description="Disordered" evidence="18">
    <location>
        <begin position="2514"/>
        <end position="2534"/>
    </location>
</feature>
<gene>
    <name evidence="20" type="ORF">HOLleu_04993</name>
</gene>
<evidence type="ECO:0000256" key="12">
    <source>
        <dbReference type="ARBA" id="ARBA00023136"/>
    </source>
</evidence>
<evidence type="ECO:0000256" key="5">
    <source>
        <dbReference type="ARBA" id="ARBA00022673"/>
    </source>
</evidence>
<evidence type="ECO:0000256" key="8">
    <source>
        <dbReference type="ARBA" id="ARBA00022824"/>
    </source>
</evidence>
<evidence type="ECO:0000313" key="21">
    <source>
        <dbReference type="Proteomes" id="UP001152320"/>
    </source>
</evidence>